<comment type="caution">
    <text evidence="1">The sequence shown here is derived from an EMBL/GenBank/DDBJ whole genome shotgun (WGS) entry which is preliminary data.</text>
</comment>
<evidence type="ECO:0000313" key="2">
    <source>
        <dbReference type="Proteomes" id="UP001281761"/>
    </source>
</evidence>
<sequence>MLLHSGIGCHIPLNSMPSLPIQSIGKSVTPLQEDVHFLSNVTGFDVLVSHSLNTEPIIRIGENSDRRDELLSIKVPTERFYPPRLDTVRVQRRSLLLFSLNMSTLDGTTRTGLEKFKPIGSPIPPFYVSDIVENTENLWNDGIEEVFSHTSDSVSVQSTSVAHYTLYIDCGRQPQQTMNWLESWWMMTVDNEYDWLCWLWMTRSWFSEKIDDECWKVEQMLREAIPRMNALMACLGRETEKTSLLVAPEPPKVQTDQTLASCPSPLHFSNRQSDDGWDLVGTGREIPTQAILSRMKAIDLNNKKQSENKRGGTNQ</sequence>
<name>A0ABQ9WMX3_9EUKA</name>
<keyword evidence="2" id="KW-1185">Reference proteome</keyword>
<gene>
    <name evidence="1" type="ORF">BLNAU_24264</name>
</gene>
<protein>
    <submittedName>
        <fullName evidence="1">Uncharacterized protein</fullName>
    </submittedName>
</protein>
<accession>A0ABQ9WMX3</accession>
<dbReference type="EMBL" id="JARBJD010000596">
    <property type="protein sequence ID" value="KAK2940823.1"/>
    <property type="molecule type" value="Genomic_DNA"/>
</dbReference>
<reference evidence="1 2" key="1">
    <citation type="journal article" date="2022" name="bioRxiv">
        <title>Genomics of Preaxostyla Flagellates Illuminates Evolutionary Transitions and the Path Towards Mitochondrial Loss.</title>
        <authorList>
            <person name="Novak L.V.F."/>
            <person name="Treitli S.C."/>
            <person name="Pyrih J."/>
            <person name="Halakuc P."/>
            <person name="Pipaliya S.V."/>
            <person name="Vacek V."/>
            <person name="Brzon O."/>
            <person name="Soukal P."/>
            <person name="Eme L."/>
            <person name="Dacks J.B."/>
            <person name="Karnkowska A."/>
            <person name="Elias M."/>
            <person name="Hampl V."/>
        </authorList>
    </citation>
    <scope>NUCLEOTIDE SEQUENCE [LARGE SCALE GENOMIC DNA]</scope>
    <source>
        <strain evidence="1">NAU3</strain>
        <tissue evidence="1">Gut</tissue>
    </source>
</reference>
<organism evidence="1 2">
    <name type="scientific">Blattamonas nauphoetae</name>
    <dbReference type="NCBI Taxonomy" id="2049346"/>
    <lineage>
        <taxon>Eukaryota</taxon>
        <taxon>Metamonada</taxon>
        <taxon>Preaxostyla</taxon>
        <taxon>Oxymonadida</taxon>
        <taxon>Blattamonas</taxon>
    </lineage>
</organism>
<evidence type="ECO:0000313" key="1">
    <source>
        <dbReference type="EMBL" id="KAK2940823.1"/>
    </source>
</evidence>
<dbReference type="Proteomes" id="UP001281761">
    <property type="component" value="Unassembled WGS sequence"/>
</dbReference>
<proteinExistence type="predicted"/>